<keyword evidence="7" id="KW-1185">Reference proteome</keyword>
<dbReference type="InterPro" id="IPR036390">
    <property type="entry name" value="WH_DNA-bd_sf"/>
</dbReference>
<evidence type="ECO:0000259" key="4">
    <source>
        <dbReference type="PROSITE" id="PS51077"/>
    </source>
</evidence>
<keyword evidence="1" id="KW-0805">Transcription regulation</keyword>
<dbReference type="InterPro" id="IPR036388">
    <property type="entry name" value="WH-like_DNA-bd_sf"/>
</dbReference>
<dbReference type="SUPFAM" id="SSF46785">
    <property type="entry name" value="Winged helix' DNA-binding domain"/>
    <property type="match status" value="1"/>
</dbReference>
<sequence>MSGNGSLVGADETLLRIVEALTESGPAGVTELAERLDLTKSTTHRHLKTLAAHGYAINDGGTYRLSHQWFHVGTVVKSRQPFYVAAKQPLRDLADRTGETAWAAIEEGGRLMFVNGAGSNPTHNPDLLVGDWSPITRTAAGKAILAYLPDDRLDEILVETAASGDGVTPAELRTDLDRIRSRGYAINRGQDISGIYAIGMPVVLDEVAGSLSLASPSRDLVDDGRDAALEALSRAVERVERRLSEREVASGPGSASR</sequence>
<dbReference type="InterPro" id="IPR050707">
    <property type="entry name" value="HTH_MetabolicPath_Reg"/>
</dbReference>
<dbReference type="RefSeq" id="WP_372390205.1">
    <property type="nucleotide sequence ID" value="NZ_JBGNYA010000001.1"/>
</dbReference>
<keyword evidence="2" id="KW-0238">DNA-binding</keyword>
<dbReference type="PANTHER" id="PTHR30136">
    <property type="entry name" value="HELIX-TURN-HELIX TRANSCRIPTIONAL REGULATOR, ICLR FAMILY"/>
    <property type="match status" value="1"/>
</dbReference>
<dbReference type="Proteomes" id="UP001570511">
    <property type="component" value="Unassembled WGS sequence"/>
</dbReference>
<name>A0ABD5MD35_9EURY</name>
<protein>
    <submittedName>
        <fullName evidence="6">IclR family transcriptional regulator</fullName>
    </submittedName>
</protein>
<dbReference type="GO" id="GO:0006355">
    <property type="term" value="P:regulation of DNA-templated transcription"/>
    <property type="evidence" value="ECO:0007669"/>
    <property type="project" value="UniProtKB-ARBA"/>
</dbReference>
<evidence type="ECO:0000256" key="3">
    <source>
        <dbReference type="ARBA" id="ARBA00023163"/>
    </source>
</evidence>
<dbReference type="GO" id="GO:0003677">
    <property type="term" value="F:DNA binding"/>
    <property type="evidence" value="ECO:0007669"/>
    <property type="project" value="UniProtKB-KW"/>
</dbReference>
<dbReference type="InterPro" id="IPR029016">
    <property type="entry name" value="GAF-like_dom_sf"/>
</dbReference>
<dbReference type="Gene3D" id="1.10.10.10">
    <property type="entry name" value="Winged helix-like DNA-binding domain superfamily/Winged helix DNA-binding domain"/>
    <property type="match status" value="1"/>
</dbReference>
<dbReference type="Gene3D" id="3.30.450.40">
    <property type="match status" value="1"/>
</dbReference>
<dbReference type="Pfam" id="PF09339">
    <property type="entry name" value="HTH_IclR"/>
    <property type="match status" value="1"/>
</dbReference>
<dbReference type="PROSITE" id="PS51078">
    <property type="entry name" value="ICLR_ED"/>
    <property type="match status" value="1"/>
</dbReference>
<dbReference type="Pfam" id="PF01614">
    <property type="entry name" value="IclR_C"/>
    <property type="match status" value="1"/>
</dbReference>
<keyword evidence="3" id="KW-0804">Transcription</keyword>
<dbReference type="CDD" id="cd00090">
    <property type="entry name" value="HTH_ARSR"/>
    <property type="match status" value="1"/>
</dbReference>
<dbReference type="PANTHER" id="PTHR30136:SF35">
    <property type="entry name" value="HTH-TYPE TRANSCRIPTIONAL REGULATOR RV1719"/>
    <property type="match status" value="1"/>
</dbReference>
<dbReference type="SUPFAM" id="SSF55781">
    <property type="entry name" value="GAF domain-like"/>
    <property type="match status" value="1"/>
</dbReference>
<evidence type="ECO:0000313" key="7">
    <source>
        <dbReference type="Proteomes" id="UP001570511"/>
    </source>
</evidence>
<accession>A0ABD5MD35</accession>
<feature type="domain" description="IclR-ED" evidence="5">
    <location>
        <begin position="68"/>
        <end position="245"/>
    </location>
</feature>
<comment type="caution">
    <text evidence="6">The sequence shown here is derived from an EMBL/GenBank/DDBJ whole genome shotgun (WGS) entry which is preliminary data.</text>
</comment>
<dbReference type="InterPro" id="IPR014757">
    <property type="entry name" value="Tscrpt_reg_IclR_C"/>
</dbReference>
<evidence type="ECO:0000259" key="5">
    <source>
        <dbReference type="PROSITE" id="PS51078"/>
    </source>
</evidence>
<dbReference type="EMBL" id="JBGNYA010000001">
    <property type="protein sequence ID" value="MFA1611822.1"/>
    <property type="molecule type" value="Genomic_DNA"/>
</dbReference>
<reference evidence="6 7" key="1">
    <citation type="submission" date="2024-08" db="EMBL/GenBank/DDBJ databases">
        <title>Halobellus sp. MBLA0158 whole genome sequence.</title>
        <authorList>
            <person name="Hwang C.Y."/>
            <person name="Cho E.-S."/>
            <person name="Seo M.-J."/>
        </authorList>
    </citation>
    <scope>NUCLEOTIDE SEQUENCE [LARGE SCALE GENOMIC DNA]</scope>
    <source>
        <strain evidence="6 7">MBLA0158</strain>
    </source>
</reference>
<evidence type="ECO:0000313" key="6">
    <source>
        <dbReference type="EMBL" id="MFA1611822.1"/>
    </source>
</evidence>
<dbReference type="InterPro" id="IPR011991">
    <property type="entry name" value="ArsR-like_HTH"/>
</dbReference>
<evidence type="ECO:0000256" key="1">
    <source>
        <dbReference type="ARBA" id="ARBA00023015"/>
    </source>
</evidence>
<dbReference type="PROSITE" id="PS51077">
    <property type="entry name" value="HTH_ICLR"/>
    <property type="match status" value="1"/>
</dbReference>
<dbReference type="SMART" id="SM00346">
    <property type="entry name" value="HTH_ICLR"/>
    <property type="match status" value="1"/>
</dbReference>
<gene>
    <name evidence="6" type="ORF">OS889_12480</name>
</gene>
<dbReference type="AlphaFoldDB" id="A0ABD5MD35"/>
<organism evidence="6 7">
    <name type="scientific">Halobellus rubicundus</name>
    <dbReference type="NCBI Taxonomy" id="2996466"/>
    <lineage>
        <taxon>Archaea</taxon>
        <taxon>Methanobacteriati</taxon>
        <taxon>Methanobacteriota</taxon>
        <taxon>Stenosarchaea group</taxon>
        <taxon>Halobacteria</taxon>
        <taxon>Halobacteriales</taxon>
        <taxon>Haloferacaceae</taxon>
        <taxon>Halobellus</taxon>
    </lineage>
</organism>
<proteinExistence type="predicted"/>
<feature type="domain" description="HTH iclR-type" evidence="4">
    <location>
        <begin position="8"/>
        <end position="67"/>
    </location>
</feature>
<dbReference type="InterPro" id="IPR005471">
    <property type="entry name" value="Tscrpt_reg_IclR_N"/>
</dbReference>
<evidence type="ECO:0000256" key="2">
    <source>
        <dbReference type="ARBA" id="ARBA00023125"/>
    </source>
</evidence>